<dbReference type="PANTHER" id="PTHR34129:SF1">
    <property type="entry name" value="DUF952 DOMAIN-CONTAINING PROTEIN"/>
    <property type="match status" value="1"/>
</dbReference>
<gene>
    <name evidence="1" type="ORF">KK060_11915</name>
</gene>
<reference evidence="1 2" key="1">
    <citation type="submission" date="2021-05" db="EMBL/GenBank/DDBJ databases">
        <title>A Polyphasic approach of four new species of the genus Ohtaekwangia: Ohtaekwangia histidinii sp. nov., Ohtaekwangia cretensis sp. nov., Ohtaekwangia indiensis sp. nov., Ohtaekwangia reichenbachii sp. nov. from diverse environment.</title>
        <authorList>
            <person name="Octaviana S."/>
        </authorList>
    </citation>
    <scope>NUCLEOTIDE SEQUENCE [LARGE SCALE GENOMIC DNA]</scope>
    <source>
        <strain evidence="1 2">PWU20</strain>
    </source>
</reference>
<sequence length="97" mass="11550">MIYHVTEAFSWEEYSRKDHYKPENFGKEGFIHCCYREQLNGVLDRYFKNKVNLVVLFIDENLLQPEVKLEEGPTKELFPHVYGLINKEAVVKVERIS</sequence>
<protein>
    <submittedName>
        <fullName evidence="1">DUF952 domain-containing protein</fullName>
    </submittedName>
</protein>
<dbReference type="RefSeq" id="WP_254153952.1">
    <property type="nucleotide sequence ID" value="NZ_JAHESD010000023.1"/>
</dbReference>
<organism evidence="1 2">
    <name type="scientific">Chryseosolibacter indicus</name>
    <dbReference type="NCBI Taxonomy" id="2782351"/>
    <lineage>
        <taxon>Bacteria</taxon>
        <taxon>Pseudomonadati</taxon>
        <taxon>Bacteroidota</taxon>
        <taxon>Cytophagia</taxon>
        <taxon>Cytophagales</taxon>
        <taxon>Chryseotaleaceae</taxon>
        <taxon>Chryseosolibacter</taxon>
    </lineage>
</organism>
<comment type="caution">
    <text evidence="1">The sequence shown here is derived from an EMBL/GenBank/DDBJ whole genome shotgun (WGS) entry which is preliminary data.</text>
</comment>
<accession>A0ABS5VRB2</accession>
<dbReference type="InterPro" id="IPR009297">
    <property type="entry name" value="DUF952"/>
</dbReference>
<evidence type="ECO:0000313" key="2">
    <source>
        <dbReference type="Proteomes" id="UP000772618"/>
    </source>
</evidence>
<evidence type="ECO:0000313" key="1">
    <source>
        <dbReference type="EMBL" id="MBT1703990.1"/>
    </source>
</evidence>
<dbReference type="Gene3D" id="3.20.170.20">
    <property type="entry name" value="Protein of unknown function DUF952"/>
    <property type="match status" value="1"/>
</dbReference>
<proteinExistence type="predicted"/>
<dbReference type="EMBL" id="JAHESD010000023">
    <property type="protein sequence ID" value="MBT1703990.1"/>
    <property type="molecule type" value="Genomic_DNA"/>
</dbReference>
<name>A0ABS5VRB2_9BACT</name>
<dbReference type="Proteomes" id="UP000772618">
    <property type="component" value="Unassembled WGS sequence"/>
</dbReference>
<dbReference type="SUPFAM" id="SSF56399">
    <property type="entry name" value="ADP-ribosylation"/>
    <property type="match status" value="1"/>
</dbReference>
<dbReference type="Pfam" id="PF06108">
    <property type="entry name" value="DUF952"/>
    <property type="match status" value="1"/>
</dbReference>
<keyword evidence="2" id="KW-1185">Reference proteome</keyword>
<dbReference type="PANTHER" id="PTHR34129">
    <property type="entry name" value="BLR1139 PROTEIN"/>
    <property type="match status" value="1"/>
</dbReference>